<keyword evidence="2" id="KW-1185">Reference proteome</keyword>
<dbReference type="RefSeq" id="WP_236334782.1">
    <property type="nucleotide sequence ID" value="NZ_CAKMMG010000004.1"/>
</dbReference>
<dbReference type="InterPro" id="IPR032719">
    <property type="entry name" value="WbsX"/>
</dbReference>
<name>A0ABN8GH81_9BACL</name>
<dbReference type="SUPFAM" id="SSF53448">
    <property type="entry name" value="Nucleotide-diphospho-sugar transferases"/>
    <property type="match status" value="1"/>
</dbReference>
<dbReference type="EMBL" id="CAKMMG010000004">
    <property type="protein sequence ID" value="CAH1209248.1"/>
    <property type="molecule type" value="Genomic_DNA"/>
</dbReference>
<comment type="caution">
    <text evidence="1">The sequence shown here is derived from an EMBL/GenBank/DDBJ whole genome shotgun (WGS) entry which is preliminary data.</text>
</comment>
<evidence type="ECO:0008006" key="3">
    <source>
        <dbReference type="Google" id="ProtNLM"/>
    </source>
</evidence>
<organism evidence="1 2">
    <name type="scientific">Paenibacillus auburnensis</name>
    <dbReference type="NCBI Taxonomy" id="2905649"/>
    <lineage>
        <taxon>Bacteria</taxon>
        <taxon>Bacillati</taxon>
        <taxon>Bacillota</taxon>
        <taxon>Bacilli</taxon>
        <taxon>Bacillales</taxon>
        <taxon>Paenibacillaceae</taxon>
        <taxon>Paenibacillus</taxon>
    </lineage>
</organism>
<gene>
    <name evidence="1" type="ORF">PAECIP111892_03182</name>
</gene>
<dbReference type="Gene3D" id="3.90.550.10">
    <property type="entry name" value="Spore Coat Polysaccharide Biosynthesis Protein SpsA, Chain A"/>
    <property type="match status" value="1"/>
</dbReference>
<proteinExistence type="predicted"/>
<protein>
    <recommendedName>
        <fullName evidence="3">Glycosyltransferase</fullName>
    </recommendedName>
</protein>
<reference evidence="1" key="1">
    <citation type="submission" date="2022-01" db="EMBL/GenBank/DDBJ databases">
        <authorList>
            <person name="Criscuolo A."/>
        </authorList>
    </citation>
    <scope>NUCLEOTIDE SEQUENCE</scope>
    <source>
        <strain evidence="1">CIP111892</strain>
    </source>
</reference>
<dbReference type="PANTHER" id="PTHR41244:SF1">
    <property type="entry name" value="GLYCOSYLTRANSFERASE"/>
    <property type="match status" value="1"/>
</dbReference>
<dbReference type="Proteomes" id="UP000838324">
    <property type="component" value="Unassembled WGS sequence"/>
</dbReference>
<evidence type="ECO:0000313" key="1">
    <source>
        <dbReference type="EMBL" id="CAH1209248.1"/>
    </source>
</evidence>
<dbReference type="PANTHER" id="PTHR41244">
    <property type="entry name" value="RHAMNAN SYNTHESIS F"/>
    <property type="match status" value="1"/>
</dbReference>
<dbReference type="CDD" id="cd11579">
    <property type="entry name" value="Glyco_tran_WbsX"/>
    <property type="match status" value="1"/>
</dbReference>
<evidence type="ECO:0000313" key="2">
    <source>
        <dbReference type="Proteomes" id="UP000838324"/>
    </source>
</evidence>
<sequence>MKKTMSVSSLYGLEMKTMNESSNEWNSLNNDPQMYFNETFVKGFYKIVWQGASNDTRYLRLYINYGEGYSQDNSLLLGVLNEKENTHFKIVKFDNNVKDLRLDPGDMPGEFKFENLSFEKISFVSYFRLAFEKYTNLYGDESVLQLIKKGYRKWREHGFRWVITRAETLLVNHSSDSGMQQSYESYKYVEQEPMKYIESAIDPLFSIILPFHSGDLQLLNTCLDSVRRQSFTKYEIIVVGKNIAGLTNYFEKSQLKLVEVASDNFMDHINAALPNISGDYTFVLEEEDFISINTLYYVSQAIKETNSDLIYMDEDRFMGEEHFAPLFKGEFIFSDIKNKCEFIGPVFVKSEIMKGNSGLNHYSLLKDNLITQSKVIQHIPHVIYHKRASVSQWEEGEKEKIKIIPFYLPQYHEIPENNEWWGKGFTEWTNVTKAAPLYEGHYQPQIPTDLGYYNLVEDKNIRERQVELARKYNIFGFCYYYYWFNGKRLLEKPLNDMIANKELDFPFCICWANESWSRRWDGQEKELLMQQIHDEDSDKRFIEEVIPMLKDSRYICIEDGVPIILIYRAELFPDLKNTVKFWKEKCRENGIKDLHVCMVQSFGQQDPELHGCDSAVEFPPHGVYAAEISNQIKGLDPEFDGNIYNYREVVERNLRKKNSNDYKWFRGAMLSWDNTARRKKSSNIFFDASPAEYEKWMIGLIDYTRKFNRKDNQVVFVNAWNEWAEGTHLEPDTKYGHGYLEATQRALNVR</sequence>
<accession>A0ABN8GH81</accession>
<dbReference type="Gene3D" id="3.20.20.80">
    <property type="entry name" value="Glycosidases"/>
    <property type="match status" value="1"/>
</dbReference>
<dbReference type="InterPro" id="IPR029044">
    <property type="entry name" value="Nucleotide-diphossugar_trans"/>
</dbReference>
<dbReference type="Pfam" id="PF14307">
    <property type="entry name" value="Glyco_tran_WbsX"/>
    <property type="match status" value="1"/>
</dbReference>